<sequence length="263" mass="27530">MHPMTTTLTIGLLIPLLGTMLGSAFVFFMKNEMSVQLQKSLLGFASGVMVAASVWSLLIPAMEMEADSGKWSVMPAAIGFLLGMGFLLLIDELTPHLHIGTDKPEGMRSHLSKTAMLALAVTIHNLPEGMAVGIVFAGADSGTTNISLASAVAVSLGIAIQNVPEGAIISMPMRAAGNSRWKSFLIGSLSGAVEPVGAVAVLLLASMLMPMMPYMLAFAAGAMFYVVVEELIPEASEGQHSNLSTIGFAIGFVLMMVLDVVMG</sequence>
<dbReference type="PANTHER" id="PTHR11040">
    <property type="entry name" value="ZINC/IRON TRANSPORTER"/>
    <property type="match status" value="1"/>
</dbReference>
<keyword evidence="3" id="KW-1003">Cell membrane</keyword>
<evidence type="ECO:0000256" key="6">
    <source>
        <dbReference type="ARBA" id="ARBA00022989"/>
    </source>
</evidence>
<evidence type="ECO:0000256" key="8">
    <source>
        <dbReference type="SAM" id="Phobius"/>
    </source>
</evidence>
<dbReference type="Proteomes" id="UP000198779">
    <property type="component" value="Unassembled WGS sequence"/>
</dbReference>
<dbReference type="PANTHER" id="PTHR11040:SF211">
    <property type="entry name" value="ZINC TRANSPORTER ZIP11"/>
    <property type="match status" value="1"/>
</dbReference>
<dbReference type="AlphaFoldDB" id="A0A1G7T4P5"/>
<keyword evidence="5" id="KW-0862">Zinc</keyword>
<feature type="transmembrane region" description="Helical" evidence="8">
    <location>
        <begin position="73"/>
        <end position="94"/>
    </location>
</feature>
<protein>
    <submittedName>
        <fullName evidence="9">Zinc transporter, ZIP family</fullName>
    </submittedName>
</protein>
<feature type="transmembrane region" description="Helical" evidence="8">
    <location>
        <begin position="240"/>
        <end position="262"/>
    </location>
</feature>
<dbReference type="Pfam" id="PF02535">
    <property type="entry name" value="Zip"/>
    <property type="match status" value="1"/>
</dbReference>
<feature type="transmembrane region" description="Helical" evidence="8">
    <location>
        <begin position="115"/>
        <end position="139"/>
    </location>
</feature>
<keyword evidence="4 8" id="KW-0812">Transmembrane</keyword>
<organism evidence="9 10">
    <name type="scientific">Prevotella communis</name>
    <dbReference type="NCBI Taxonomy" id="2913614"/>
    <lineage>
        <taxon>Bacteria</taxon>
        <taxon>Pseudomonadati</taxon>
        <taxon>Bacteroidota</taxon>
        <taxon>Bacteroidia</taxon>
        <taxon>Bacteroidales</taxon>
        <taxon>Prevotellaceae</taxon>
        <taxon>Prevotella</taxon>
    </lineage>
</organism>
<keyword evidence="6 8" id="KW-1133">Transmembrane helix</keyword>
<feature type="transmembrane region" description="Helical" evidence="8">
    <location>
        <begin position="211"/>
        <end position="228"/>
    </location>
</feature>
<evidence type="ECO:0000313" key="10">
    <source>
        <dbReference type="Proteomes" id="UP000198779"/>
    </source>
</evidence>
<dbReference type="STRING" id="645274.SAMN04487901_102117"/>
<proteinExistence type="inferred from homology"/>
<feature type="transmembrane region" description="Helical" evidence="8">
    <location>
        <begin position="6"/>
        <end position="29"/>
    </location>
</feature>
<evidence type="ECO:0000256" key="7">
    <source>
        <dbReference type="ARBA" id="ARBA00023136"/>
    </source>
</evidence>
<keyword evidence="7 8" id="KW-0472">Membrane</keyword>
<evidence type="ECO:0000256" key="5">
    <source>
        <dbReference type="ARBA" id="ARBA00022833"/>
    </source>
</evidence>
<evidence type="ECO:0000256" key="1">
    <source>
        <dbReference type="ARBA" id="ARBA00004651"/>
    </source>
</evidence>
<dbReference type="GO" id="GO:0005886">
    <property type="term" value="C:plasma membrane"/>
    <property type="evidence" value="ECO:0007669"/>
    <property type="project" value="UniProtKB-SubCell"/>
</dbReference>
<comment type="similarity">
    <text evidence="2">Belongs to the ZIP transporter (TC 2.A.5) family.</text>
</comment>
<keyword evidence="10" id="KW-1185">Reference proteome</keyword>
<reference evidence="10" key="1">
    <citation type="submission" date="2016-10" db="EMBL/GenBank/DDBJ databases">
        <authorList>
            <person name="Varghese N."/>
            <person name="Submissions S."/>
        </authorList>
    </citation>
    <scope>NUCLEOTIDE SEQUENCE [LARGE SCALE GENOMIC DNA]</scope>
    <source>
        <strain evidence="10">BP1-148</strain>
    </source>
</reference>
<name>A0A1G7T4P5_9BACT</name>
<evidence type="ECO:0000256" key="2">
    <source>
        <dbReference type="ARBA" id="ARBA00006939"/>
    </source>
</evidence>
<dbReference type="InterPro" id="IPR003689">
    <property type="entry name" value="ZIP"/>
</dbReference>
<evidence type="ECO:0000256" key="3">
    <source>
        <dbReference type="ARBA" id="ARBA00022475"/>
    </source>
</evidence>
<dbReference type="GO" id="GO:0005385">
    <property type="term" value="F:zinc ion transmembrane transporter activity"/>
    <property type="evidence" value="ECO:0007669"/>
    <property type="project" value="TreeGrafter"/>
</dbReference>
<feature type="transmembrane region" description="Helical" evidence="8">
    <location>
        <begin position="41"/>
        <end position="61"/>
    </location>
</feature>
<feature type="transmembrane region" description="Helical" evidence="8">
    <location>
        <begin position="184"/>
        <end position="205"/>
    </location>
</feature>
<dbReference type="EMBL" id="FNCQ01000002">
    <property type="protein sequence ID" value="SDG30052.1"/>
    <property type="molecule type" value="Genomic_DNA"/>
</dbReference>
<gene>
    <name evidence="9" type="ORF">SAMN04487901_102117</name>
</gene>
<comment type="subcellular location">
    <subcellularLocation>
        <location evidence="1">Cell membrane</location>
        <topology evidence="1">Multi-pass membrane protein</topology>
    </subcellularLocation>
</comment>
<accession>A0A1G7T4P5</accession>
<evidence type="ECO:0000256" key="4">
    <source>
        <dbReference type="ARBA" id="ARBA00022692"/>
    </source>
</evidence>
<evidence type="ECO:0000313" key="9">
    <source>
        <dbReference type="EMBL" id="SDG30052.1"/>
    </source>
</evidence>
<feature type="transmembrane region" description="Helical" evidence="8">
    <location>
        <begin position="145"/>
        <end position="163"/>
    </location>
</feature>